<dbReference type="HOGENOM" id="CLU_039720_0_1_0"/>
<dbReference type="InterPro" id="IPR003156">
    <property type="entry name" value="DHHA1_dom"/>
</dbReference>
<gene>
    <name evidence="3" type="ordered locus">Trad_2934</name>
</gene>
<dbReference type="Pfam" id="PF01368">
    <property type="entry name" value="DHH"/>
    <property type="match status" value="1"/>
</dbReference>
<dbReference type="InterPro" id="IPR001667">
    <property type="entry name" value="DDH_dom"/>
</dbReference>
<evidence type="ECO:0000259" key="2">
    <source>
        <dbReference type="Pfam" id="PF02272"/>
    </source>
</evidence>
<dbReference type="GO" id="GO:0003676">
    <property type="term" value="F:nucleic acid binding"/>
    <property type="evidence" value="ECO:0007669"/>
    <property type="project" value="InterPro"/>
</dbReference>
<dbReference type="SUPFAM" id="SSF64182">
    <property type="entry name" value="DHH phosphoesterases"/>
    <property type="match status" value="1"/>
</dbReference>
<feature type="domain" description="DDH" evidence="1">
    <location>
        <begin position="26"/>
        <end position="167"/>
    </location>
</feature>
<proteinExistence type="predicted"/>
<dbReference type="STRING" id="649638.Trad_2934"/>
<dbReference type="PANTHER" id="PTHR47618:SF1">
    <property type="entry name" value="BIFUNCTIONAL OLIGORIBONUCLEASE AND PAP PHOSPHATASE NRNA"/>
    <property type="match status" value="1"/>
</dbReference>
<dbReference type="KEGG" id="tra:Trad_2934"/>
<evidence type="ECO:0000259" key="1">
    <source>
        <dbReference type="Pfam" id="PF01368"/>
    </source>
</evidence>
<dbReference type="RefSeq" id="WP_013179388.1">
    <property type="nucleotide sequence ID" value="NC_014221.1"/>
</dbReference>
<accession>D7CW79</accession>
<dbReference type="eggNOG" id="COG0618">
    <property type="taxonomic scope" value="Bacteria"/>
</dbReference>
<dbReference type="Proteomes" id="UP000000379">
    <property type="component" value="Chromosome"/>
</dbReference>
<dbReference type="Gene3D" id="3.90.1640.10">
    <property type="entry name" value="inorganic pyrophosphatase (n-terminal core)"/>
    <property type="match status" value="1"/>
</dbReference>
<evidence type="ECO:0000313" key="3">
    <source>
        <dbReference type="EMBL" id="ADI16029.1"/>
    </source>
</evidence>
<reference evidence="3 4" key="2">
    <citation type="journal article" date="2011" name="Stand. Genomic Sci.">
        <title>Complete genome sequence of Truepera radiovictrix type strain (RQ-24).</title>
        <authorList>
            <person name="Ivanova N."/>
            <person name="Rohde C."/>
            <person name="Munk C."/>
            <person name="Nolan M."/>
            <person name="Lucas S."/>
            <person name="Del Rio T.G."/>
            <person name="Tice H."/>
            <person name="Deshpande S."/>
            <person name="Cheng J.F."/>
            <person name="Tapia R."/>
            <person name="Han C."/>
            <person name="Goodwin L."/>
            <person name="Pitluck S."/>
            <person name="Liolios K."/>
            <person name="Mavromatis K."/>
            <person name="Mikhailova N."/>
            <person name="Pati A."/>
            <person name="Chen A."/>
            <person name="Palaniappan K."/>
            <person name="Land M."/>
            <person name="Hauser L."/>
            <person name="Chang Y.J."/>
            <person name="Jeffries C.D."/>
            <person name="Brambilla E."/>
            <person name="Rohde M."/>
            <person name="Goker M."/>
            <person name="Tindall B.J."/>
            <person name="Woyke T."/>
            <person name="Bristow J."/>
            <person name="Eisen J.A."/>
            <person name="Markowitz V."/>
            <person name="Hugenholtz P."/>
            <person name="Kyrpides N.C."/>
            <person name="Klenk H.P."/>
            <person name="Lapidus A."/>
        </authorList>
    </citation>
    <scope>NUCLEOTIDE SEQUENCE [LARGE SCALE GENOMIC DNA]</scope>
    <source>
        <strain evidence="4">DSM 17093 / CIP 108686 / LMG 22925 / RQ-24</strain>
    </source>
</reference>
<dbReference type="EMBL" id="CP002049">
    <property type="protein sequence ID" value="ADI16029.1"/>
    <property type="molecule type" value="Genomic_DNA"/>
</dbReference>
<dbReference type="Gene3D" id="3.10.310.30">
    <property type="match status" value="1"/>
</dbReference>
<organism evidence="3 4">
    <name type="scientific">Truepera radiovictrix (strain DSM 17093 / CIP 108686 / LMG 22925 / RQ-24)</name>
    <dbReference type="NCBI Taxonomy" id="649638"/>
    <lineage>
        <taxon>Bacteria</taxon>
        <taxon>Thermotogati</taxon>
        <taxon>Deinococcota</taxon>
        <taxon>Deinococci</taxon>
        <taxon>Trueperales</taxon>
        <taxon>Trueperaceae</taxon>
        <taxon>Truepera</taxon>
    </lineage>
</organism>
<sequence length="342" mass="36071">MTSDHAEHPDKPAQLAQKLRDWAGPIVLASHESPDGDAFGSALALKRALDRLGKRTTLPLTPPRYLAFLAEAGELSAPLTHLEPNTLVIVLDVEVSRRLVGVPVTDERVEGAALTVVIDHHGTNNGAGDLLWVEPGRAATAHMVKDLISALGVPWDAALATPCLTGILTDTGGFRFGNTTPEVLRAAGELIACGVAYSDLTDRLAWRHPDFFRMLGKVMGTVEFPLGGLVAYAELTEAMRQEIGPTDDDSSDYVGQIRYAEGTVVALFLREERQDGTPQTKVSVRSRAGVSAQAICVALGGGGHVAAAGATVAADLATTKARALEATRAELARCGYDVPPTA</sequence>
<name>D7CW79_TRURR</name>
<keyword evidence="4" id="KW-1185">Reference proteome</keyword>
<reference evidence="4" key="1">
    <citation type="submission" date="2010-05" db="EMBL/GenBank/DDBJ databases">
        <title>The complete genome of Truepera radiovictris DSM 17093.</title>
        <authorList>
            <consortium name="US DOE Joint Genome Institute (JGI-PGF)"/>
            <person name="Lucas S."/>
            <person name="Copeland A."/>
            <person name="Lapidus A."/>
            <person name="Glavina del Rio T."/>
            <person name="Dalin E."/>
            <person name="Tice H."/>
            <person name="Bruce D."/>
            <person name="Goodwin L."/>
            <person name="Pitluck S."/>
            <person name="Kyrpides N."/>
            <person name="Mavromatis K."/>
            <person name="Ovchinnikova G."/>
            <person name="Munk A.C."/>
            <person name="Detter J.C."/>
            <person name="Han C."/>
            <person name="Tapia R."/>
            <person name="Land M."/>
            <person name="Hauser L."/>
            <person name="Markowitz V."/>
            <person name="Cheng J.-F."/>
            <person name="Hugenholtz P."/>
            <person name="Woyke T."/>
            <person name="Wu D."/>
            <person name="Tindall B."/>
            <person name="Pomrenke H.G."/>
            <person name="Brambilla E."/>
            <person name="Klenk H.-P."/>
            <person name="Eisen J.A."/>
        </authorList>
    </citation>
    <scope>NUCLEOTIDE SEQUENCE [LARGE SCALE GENOMIC DNA]</scope>
    <source>
        <strain evidence="4">DSM 17093 / CIP 108686 / LMG 22925 / RQ-24</strain>
    </source>
</reference>
<dbReference type="InterPro" id="IPR051319">
    <property type="entry name" value="Oligoribo/pAp-PDE_c-di-AMP_PDE"/>
</dbReference>
<dbReference type="OrthoDB" id="9803668at2"/>
<dbReference type="AlphaFoldDB" id="D7CW79"/>
<dbReference type="InterPro" id="IPR038763">
    <property type="entry name" value="DHH_sf"/>
</dbReference>
<feature type="domain" description="DHHA1" evidence="2">
    <location>
        <begin position="242"/>
        <end position="325"/>
    </location>
</feature>
<protein>
    <submittedName>
        <fullName evidence="3">Phosphoesterase RecJ domain protein</fullName>
    </submittedName>
</protein>
<dbReference type="PANTHER" id="PTHR47618">
    <property type="entry name" value="BIFUNCTIONAL OLIGORIBONUCLEASE AND PAP PHOSPHATASE NRNA"/>
    <property type="match status" value="1"/>
</dbReference>
<dbReference type="Pfam" id="PF02272">
    <property type="entry name" value="DHHA1"/>
    <property type="match status" value="1"/>
</dbReference>
<evidence type="ECO:0000313" key="4">
    <source>
        <dbReference type="Proteomes" id="UP000000379"/>
    </source>
</evidence>